<name>A0A3N5BIR1_9BACL</name>
<reference evidence="3 4" key="1">
    <citation type="submission" date="2018-11" db="EMBL/GenBank/DDBJ databases">
        <title>Genomic Encyclopedia of Type Strains, Phase IV (KMG-IV): sequencing the most valuable type-strain genomes for metagenomic binning, comparative biology and taxonomic classification.</title>
        <authorList>
            <person name="Goeker M."/>
        </authorList>
    </citation>
    <scope>NUCLEOTIDE SEQUENCE [LARGE SCALE GENOMIC DNA]</scope>
    <source>
        <strain evidence="3 4">DSM 29158</strain>
    </source>
</reference>
<sequence>MNEKCINCLSNIKYDTDFMTMLQMLICDYRAYDQDQLSICQSCIDLINRSRVRKNENSRYVITDGNDFNENGTFKKTTIEPELSYYKSIAHYSFHYTPFIQDYFYQLKANGDIARASVLSDIIQKDLVYYELQAKQCVIVPIPISEERLKIRGFNQVEVMLDASSIRYERILRTNKQYTQSQLTLEQRLALNNPFYIDEDEIKKVSIDFKDKTIIIVDDIITTGVTIHHAAQVLNHLNPYDIKVYAFANAGKKGYNKSRK</sequence>
<dbReference type="PANTHER" id="PTHR47505:SF1">
    <property type="entry name" value="DNA UTILIZATION PROTEIN YHGH"/>
    <property type="match status" value="1"/>
</dbReference>
<evidence type="ECO:0000256" key="1">
    <source>
        <dbReference type="ARBA" id="ARBA00008007"/>
    </source>
</evidence>
<dbReference type="Pfam" id="PF00156">
    <property type="entry name" value="Pribosyltran"/>
    <property type="match status" value="1"/>
</dbReference>
<dbReference type="RefSeq" id="WP_123807118.1">
    <property type="nucleotide sequence ID" value="NZ_RKRK01000002.1"/>
</dbReference>
<comment type="similarity">
    <text evidence="1">Belongs to the ComF/GntX family.</text>
</comment>
<evidence type="ECO:0000313" key="3">
    <source>
        <dbReference type="EMBL" id="RPF57473.1"/>
    </source>
</evidence>
<dbReference type="InterPro" id="IPR000836">
    <property type="entry name" value="PRTase_dom"/>
</dbReference>
<evidence type="ECO:0000313" key="4">
    <source>
        <dbReference type="Proteomes" id="UP000277108"/>
    </source>
</evidence>
<dbReference type="EMBL" id="RKRK01000002">
    <property type="protein sequence ID" value="RPF57473.1"/>
    <property type="molecule type" value="Genomic_DNA"/>
</dbReference>
<accession>A0A3N5BIR1</accession>
<dbReference type="PANTHER" id="PTHR47505">
    <property type="entry name" value="DNA UTILIZATION PROTEIN YHGH"/>
    <property type="match status" value="1"/>
</dbReference>
<organism evidence="3 4">
    <name type="scientific">Abyssicoccus albus</name>
    <dbReference type="NCBI Taxonomy" id="1817405"/>
    <lineage>
        <taxon>Bacteria</taxon>
        <taxon>Bacillati</taxon>
        <taxon>Bacillota</taxon>
        <taxon>Bacilli</taxon>
        <taxon>Bacillales</taxon>
        <taxon>Abyssicoccaceae</taxon>
    </lineage>
</organism>
<protein>
    <submittedName>
        <fullName evidence="3">ComF family protein</fullName>
    </submittedName>
</protein>
<dbReference type="OrthoDB" id="9779910at2"/>
<dbReference type="Gene3D" id="3.40.50.2020">
    <property type="match status" value="1"/>
</dbReference>
<evidence type="ECO:0000259" key="2">
    <source>
        <dbReference type="Pfam" id="PF00156"/>
    </source>
</evidence>
<proteinExistence type="inferred from homology"/>
<feature type="domain" description="Phosphoribosyltransferase" evidence="2">
    <location>
        <begin position="175"/>
        <end position="257"/>
    </location>
</feature>
<dbReference type="Proteomes" id="UP000277108">
    <property type="component" value="Unassembled WGS sequence"/>
</dbReference>
<dbReference type="InterPro" id="IPR051910">
    <property type="entry name" value="ComF/GntX_DNA_util-trans"/>
</dbReference>
<comment type="caution">
    <text evidence="3">The sequence shown here is derived from an EMBL/GenBank/DDBJ whole genome shotgun (WGS) entry which is preliminary data.</text>
</comment>
<gene>
    <name evidence="3" type="ORF">EDD62_0091</name>
</gene>
<dbReference type="AlphaFoldDB" id="A0A3N5BIR1"/>
<dbReference type="InterPro" id="IPR029057">
    <property type="entry name" value="PRTase-like"/>
</dbReference>
<keyword evidence="4" id="KW-1185">Reference proteome</keyword>
<dbReference type="SUPFAM" id="SSF53271">
    <property type="entry name" value="PRTase-like"/>
    <property type="match status" value="1"/>
</dbReference>